<dbReference type="AlphaFoldDB" id="A0A7C0ZLT7"/>
<dbReference type="InterPro" id="IPR016163">
    <property type="entry name" value="Ald_DH_C"/>
</dbReference>
<dbReference type="Pfam" id="PF00171">
    <property type="entry name" value="Aldedh"/>
    <property type="match status" value="1"/>
</dbReference>
<dbReference type="Gene3D" id="3.40.605.10">
    <property type="entry name" value="Aldehyde Dehydrogenase, Chain A, domain 1"/>
    <property type="match status" value="1"/>
</dbReference>
<reference evidence="4" key="1">
    <citation type="journal article" date="2020" name="mSystems">
        <title>Genome- and Community-Level Interaction Insights into Carbon Utilization and Element Cycling Functions of Hydrothermarchaeota in Hydrothermal Sediment.</title>
        <authorList>
            <person name="Zhou Z."/>
            <person name="Liu Y."/>
            <person name="Xu W."/>
            <person name="Pan J."/>
            <person name="Luo Z.H."/>
            <person name="Li M."/>
        </authorList>
    </citation>
    <scope>NUCLEOTIDE SEQUENCE [LARGE SCALE GENOMIC DNA]</scope>
    <source>
        <strain evidence="4">HyVt-102</strain>
    </source>
</reference>
<dbReference type="PANTHER" id="PTHR42991:SF1">
    <property type="entry name" value="ALDEHYDE DEHYDROGENASE"/>
    <property type="match status" value="1"/>
</dbReference>
<sequence length="480" mass="52873">MDELHKEFIRQKVFIGGEWRDTEEGIEVINPYTGEKIGMVGRASREDVLSAIKSAKEAFDDFRHRPLMFRAKILREVAKRLEQKREVIARTITLESGKAIRFARGEVSRAIETFTFAADEADKLSGETVPMDAAAGGEGRMGFFIRVPLGPVAAITPFNFPLNLPAHKIAPAIAAGDTIVWKPSSYTPLTAILLTDILMDAGVPEGVINLVFGPGGETGEILSTSDDIKLISFTGSVPVGERIRRISGMKRTLLELGSNSALVIDEGVENLEEVVDRAVIGTYANSGQVCISIQRIYVHTSLFDKFSEMFVEASKQVKIGDPMDPDVLYGPMITEGEAIRAEKWVKDAIEMGARPLLLGKREGSILYPTVLTDVNFEMDVVSREVFAPVVSIMPFSTFDQAVQFVNRSMYGLNVGIYTPSISNMLMAVRECEVGSVIINDYPTFRVDNMPYGGVKMSGMGREGPPFAIEEYTEIRFVSMK</sequence>
<dbReference type="InterPro" id="IPR051020">
    <property type="entry name" value="ALDH-related_metabolic_enz"/>
</dbReference>
<comment type="similarity">
    <text evidence="1">Belongs to the aldehyde dehydrogenase family.</text>
</comment>
<evidence type="ECO:0000256" key="1">
    <source>
        <dbReference type="ARBA" id="ARBA00009986"/>
    </source>
</evidence>
<dbReference type="InterPro" id="IPR016161">
    <property type="entry name" value="Ald_DH/histidinol_DH"/>
</dbReference>
<gene>
    <name evidence="4" type="ORF">ENF18_07535</name>
</gene>
<evidence type="ECO:0000256" key="2">
    <source>
        <dbReference type="ARBA" id="ARBA00023002"/>
    </source>
</evidence>
<dbReference type="EMBL" id="DQWE01000355">
    <property type="protein sequence ID" value="HDI83624.1"/>
    <property type="molecule type" value="Genomic_DNA"/>
</dbReference>
<dbReference type="InterPro" id="IPR015590">
    <property type="entry name" value="Aldehyde_DH_dom"/>
</dbReference>
<accession>A0A7C0ZLT7</accession>
<comment type="caution">
    <text evidence="4">The sequence shown here is derived from an EMBL/GenBank/DDBJ whole genome shotgun (WGS) entry which is preliminary data.</text>
</comment>
<keyword evidence="2" id="KW-0560">Oxidoreductase</keyword>
<dbReference type="SUPFAM" id="SSF53720">
    <property type="entry name" value="ALDH-like"/>
    <property type="match status" value="1"/>
</dbReference>
<dbReference type="FunFam" id="3.40.605.10:FF:000007">
    <property type="entry name" value="NAD/NADP-dependent betaine aldehyde dehydrogenase"/>
    <property type="match status" value="1"/>
</dbReference>
<evidence type="ECO:0000313" key="4">
    <source>
        <dbReference type="EMBL" id="HDI83624.1"/>
    </source>
</evidence>
<protein>
    <submittedName>
        <fullName evidence="4">Aldehyde dehydrogenase family protein</fullName>
    </submittedName>
</protein>
<dbReference type="InterPro" id="IPR016162">
    <property type="entry name" value="Ald_DH_N"/>
</dbReference>
<dbReference type="Gene3D" id="3.40.309.10">
    <property type="entry name" value="Aldehyde Dehydrogenase, Chain A, domain 2"/>
    <property type="match status" value="1"/>
</dbReference>
<feature type="domain" description="Aldehyde dehydrogenase" evidence="3">
    <location>
        <begin position="20"/>
        <end position="477"/>
    </location>
</feature>
<organism evidence="4">
    <name type="scientific">candidate division WOR-3 bacterium</name>
    <dbReference type="NCBI Taxonomy" id="2052148"/>
    <lineage>
        <taxon>Bacteria</taxon>
        <taxon>Bacteria division WOR-3</taxon>
    </lineage>
</organism>
<name>A0A7C0ZLT7_UNCW3</name>
<proteinExistence type="inferred from homology"/>
<evidence type="ECO:0000259" key="3">
    <source>
        <dbReference type="Pfam" id="PF00171"/>
    </source>
</evidence>
<dbReference type="GO" id="GO:0008911">
    <property type="term" value="F:lactaldehyde dehydrogenase (NAD+) activity"/>
    <property type="evidence" value="ECO:0007669"/>
    <property type="project" value="TreeGrafter"/>
</dbReference>
<dbReference type="PANTHER" id="PTHR42991">
    <property type="entry name" value="ALDEHYDE DEHYDROGENASE"/>
    <property type="match status" value="1"/>
</dbReference>
<dbReference type="Proteomes" id="UP000885847">
    <property type="component" value="Unassembled WGS sequence"/>
</dbReference>